<reference evidence="2" key="1">
    <citation type="submission" date="2018-05" db="EMBL/GenBank/DDBJ databases">
        <title>Whole genome of Theropithecus gelada.</title>
        <authorList>
            <person name="Chiou K.L."/>
            <person name="Snyder-Mackler N."/>
        </authorList>
    </citation>
    <scope>NUCLEOTIDE SEQUENCE [LARGE SCALE GENOMIC DNA]</scope>
</reference>
<dbReference type="AlphaFoldDB" id="A0A8D2EFJ3"/>
<proteinExistence type="predicted"/>
<reference evidence="2" key="3">
    <citation type="submission" date="2025-09" db="UniProtKB">
        <authorList>
            <consortium name="Ensembl"/>
        </authorList>
    </citation>
    <scope>IDENTIFICATION</scope>
</reference>
<sequence length="93" mass="10575">VTIYLTHLCLRLQFCELLQSELKQCHFHCSVFNLSICLCIMTKISGCFSFLLLYFGLIHILALSPRLECSGWISAHCKLLLSVHAILLPQPPE</sequence>
<dbReference type="Proteomes" id="UP000694411">
    <property type="component" value="Chromosome 3"/>
</dbReference>
<name>A0A8D2EFJ3_THEGE</name>
<keyword evidence="3" id="KW-1185">Reference proteome</keyword>
<protein>
    <submittedName>
        <fullName evidence="2">Uncharacterized protein</fullName>
    </submittedName>
</protein>
<dbReference type="Ensembl" id="ENSTGET00000006942.1">
    <property type="protein sequence ID" value="ENSTGEP00000005744.1"/>
    <property type="gene ID" value="ENSTGEG00000004751.1"/>
</dbReference>
<accession>A0A8D2EFJ3</accession>
<feature type="transmembrane region" description="Helical" evidence="1">
    <location>
        <begin position="31"/>
        <end position="57"/>
    </location>
</feature>
<evidence type="ECO:0000313" key="2">
    <source>
        <dbReference type="Ensembl" id="ENSTGEP00000005744.1"/>
    </source>
</evidence>
<evidence type="ECO:0000256" key="1">
    <source>
        <dbReference type="SAM" id="Phobius"/>
    </source>
</evidence>
<organism evidence="2 3">
    <name type="scientific">Theropithecus gelada</name>
    <name type="common">Gelada baboon</name>
    <dbReference type="NCBI Taxonomy" id="9565"/>
    <lineage>
        <taxon>Eukaryota</taxon>
        <taxon>Metazoa</taxon>
        <taxon>Chordata</taxon>
        <taxon>Craniata</taxon>
        <taxon>Vertebrata</taxon>
        <taxon>Euteleostomi</taxon>
        <taxon>Mammalia</taxon>
        <taxon>Eutheria</taxon>
        <taxon>Euarchontoglires</taxon>
        <taxon>Primates</taxon>
        <taxon>Haplorrhini</taxon>
        <taxon>Catarrhini</taxon>
        <taxon>Cercopithecidae</taxon>
        <taxon>Cercopithecinae</taxon>
        <taxon>Theropithecus</taxon>
    </lineage>
</organism>
<keyword evidence="1" id="KW-0472">Membrane</keyword>
<keyword evidence="1" id="KW-1133">Transmembrane helix</keyword>
<evidence type="ECO:0000313" key="3">
    <source>
        <dbReference type="Proteomes" id="UP000694411"/>
    </source>
</evidence>
<reference evidence="2" key="2">
    <citation type="submission" date="2025-08" db="UniProtKB">
        <authorList>
            <consortium name="Ensembl"/>
        </authorList>
    </citation>
    <scope>IDENTIFICATION</scope>
</reference>
<keyword evidence="1" id="KW-0812">Transmembrane</keyword>